<keyword evidence="4" id="KW-1185">Reference proteome</keyword>
<sequence>MMKRKRQRKLSLGFFLIVLCVILTGCSSVSYHWYTEPDRSVKFSVKAGKVQRLLIITNVSQLESMKLNEEKNWLEAMNIRDYFDIQQYPKDFFLVHYTSPGQGGVVFYNFNFAVPEYDLENENVAAILDHFGLTEALDPQTHTIGKEALISAQTFPYHDLFENGDYQRLKTPNWYEERWK</sequence>
<dbReference type="Proteomes" id="UP000480929">
    <property type="component" value="Unassembled WGS sequence"/>
</dbReference>
<comment type="caution">
    <text evidence="1">The sequence shown here is derived from an EMBL/GenBank/DDBJ whole genome shotgun (WGS) entry which is preliminary data.</text>
</comment>
<evidence type="ECO:0000313" key="2">
    <source>
        <dbReference type="EMBL" id="MSC34019.1"/>
    </source>
</evidence>
<evidence type="ECO:0008006" key="5">
    <source>
        <dbReference type="Google" id="ProtNLM"/>
    </source>
</evidence>
<evidence type="ECO:0000313" key="3">
    <source>
        <dbReference type="Proteomes" id="UP000433575"/>
    </source>
</evidence>
<dbReference type="PROSITE" id="PS51257">
    <property type="entry name" value="PROKAR_LIPOPROTEIN"/>
    <property type="match status" value="1"/>
</dbReference>
<organism evidence="1 3">
    <name type="scientific">Holdemania massiliensis</name>
    <dbReference type="NCBI Taxonomy" id="1468449"/>
    <lineage>
        <taxon>Bacteria</taxon>
        <taxon>Bacillati</taxon>
        <taxon>Bacillota</taxon>
        <taxon>Erysipelotrichia</taxon>
        <taxon>Erysipelotrichales</taxon>
        <taxon>Erysipelotrichaceae</taxon>
        <taxon>Holdemania</taxon>
    </lineage>
</organism>
<evidence type="ECO:0000313" key="4">
    <source>
        <dbReference type="Proteomes" id="UP000480929"/>
    </source>
</evidence>
<dbReference type="OrthoDB" id="1653667at2"/>
<dbReference type="RefSeq" id="WP_154239507.1">
    <property type="nucleotide sequence ID" value="NZ_CAUFAO010000001.1"/>
</dbReference>
<gene>
    <name evidence="2" type="ORF">GKD88_12900</name>
    <name evidence="1" type="ORF">GKE08_13230</name>
</gene>
<dbReference type="EMBL" id="WKPJ01000023">
    <property type="protein sequence ID" value="MSA90289.1"/>
    <property type="molecule type" value="Genomic_DNA"/>
</dbReference>
<accession>A0A6N7S911</accession>
<proteinExistence type="predicted"/>
<name>A0A6N7S911_9FIRM</name>
<dbReference type="Proteomes" id="UP000433575">
    <property type="component" value="Unassembled WGS sequence"/>
</dbReference>
<dbReference type="EMBL" id="WKPI01000025">
    <property type="protein sequence ID" value="MSC34019.1"/>
    <property type="molecule type" value="Genomic_DNA"/>
</dbReference>
<protein>
    <recommendedName>
        <fullName evidence="5">DUF4825 domain-containing protein</fullName>
    </recommendedName>
</protein>
<evidence type="ECO:0000313" key="1">
    <source>
        <dbReference type="EMBL" id="MSA90289.1"/>
    </source>
</evidence>
<reference evidence="3 4" key="1">
    <citation type="journal article" date="2019" name="Nat. Med.">
        <title>A library of human gut bacterial isolates paired with longitudinal multiomics data enables mechanistic microbiome research.</title>
        <authorList>
            <person name="Poyet M."/>
            <person name="Groussin M."/>
            <person name="Gibbons S.M."/>
            <person name="Avila-Pacheco J."/>
            <person name="Jiang X."/>
            <person name="Kearney S.M."/>
            <person name="Perrotta A.R."/>
            <person name="Berdy B."/>
            <person name="Zhao S."/>
            <person name="Lieberman T.D."/>
            <person name="Swanson P.K."/>
            <person name="Smith M."/>
            <person name="Roesemann S."/>
            <person name="Alexander J.E."/>
            <person name="Rich S.A."/>
            <person name="Livny J."/>
            <person name="Vlamakis H."/>
            <person name="Clish C."/>
            <person name="Bullock K."/>
            <person name="Deik A."/>
            <person name="Scott J."/>
            <person name="Pierce K.A."/>
            <person name="Xavier R.J."/>
            <person name="Alm E.J."/>
        </authorList>
    </citation>
    <scope>NUCLEOTIDE SEQUENCE [LARGE SCALE GENOMIC DNA]</scope>
    <source>
        <strain evidence="1 3">BIOML-A4</strain>
        <strain evidence="2 4">BIOML-A5</strain>
    </source>
</reference>
<dbReference type="AlphaFoldDB" id="A0A6N7S911"/>